<dbReference type="Proteomes" id="UP001055117">
    <property type="component" value="Unassembled WGS sequence"/>
</dbReference>
<reference evidence="3 4" key="1">
    <citation type="journal article" date="2021" name="Front. Microbiol.">
        <title>Comprehensive Comparative Genomics and Phenotyping of Methylobacterium Species.</title>
        <authorList>
            <person name="Alessa O."/>
            <person name="Ogura Y."/>
            <person name="Fujitani Y."/>
            <person name="Takami H."/>
            <person name="Hayashi T."/>
            <person name="Sahin N."/>
            <person name="Tani A."/>
        </authorList>
    </citation>
    <scope>NUCLEOTIDE SEQUENCE [LARGE SCALE GENOMIC DNA]</scope>
    <source>
        <strain evidence="3 4">DSM 23679</strain>
    </source>
</reference>
<evidence type="ECO:0000313" key="4">
    <source>
        <dbReference type="Proteomes" id="UP001055117"/>
    </source>
</evidence>
<protein>
    <recommendedName>
        <fullName evidence="2">DUF4142 domain-containing protein</fullName>
    </recommendedName>
</protein>
<dbReference type="RefSeq" id="WP_147827887.1">
    <property type="nucleotide sequence ID" value="NZ_BPQG01000004.1"/>
</dbReference>
<sequence>MLKNYAVLSALAFAVSTPAMAQGLSDFRLQALQANAFEIQSSQIALSKSRNPQIRTYAQEAIRDHRSANVALVGGDRSYVAAQGGVVGGPVDGLIGAPLAVAGGAVGAATGAAAGVVGGTLSGGPVGGLEGLGSGAQRGAAAGSRLGGVDVDQTAGTTVVQPSPEQQAMLAELSATPSGARFDRLYVSQQVQAHRMTIGMTEAYASSGPNPALRTYAQQALPVLQHHYGMAQRLPGARDAM</sequence>
<gene>
    <name evidence="3" type="ORF">AFCDBAGC_0242</name>
</gene>
<proteinExistence type="predicted"/>
<organism evidence="3 4">
    <name type="scientific">Methylobacterium cerastii</name>
    <dbReference type="NCBI Taxonomy" id="932741"/>
    <lineage>
        <taxon>Bacteria</taxon>
        <taxon>Pseudomonadati</taxon>
        <taxon>Pseudomonadota</taxon>
        <taxon>Alphaproteobacteria</taxon>
        <taxon>Hyphomicrobiales</taxon>
        <taxon>Methylobacteriaceae</taxon>
        <taxon>Methylobacterium</taxon>
    </lineage>
</organism>
<feature type="domain" description="DUF4142" evidence="2">
    <location>
        <begin position="27"/>
        <end position="72"/>
    </location>
</feature>
<feature type="chain" id="PRO_5045750446" description="DUF4142 domain-containing protein" evidence="1">
    <location>
        <begin position="22"/>
        <end position="241"/>
    </location>
</feature>
<dbReference type="PANTHER" id="PTHR38593">
    <property type="entry name" value="BLR2558 PROTEIN"/>
    <property type="match status" value="1"/>
</dbReference>
<evidence type="ECO:0000259" key="2">
    <source>
        <dbReference type="Pfam" id="PF13628"/>
    </source>
</evidence>
<feature type="signal peptide" evidence="1">
    <location>
        <begin position="1"/>
        <end position="21"/>
    </location>
</feature>
<dbReference type="InterPro" id="IPR012347">
    <property type="entry name" value="Ferritin-like"/>
</dbReference>
<comment type="caution">
    <text evidence="3">The sequence shown here is derived from an EMBL/GenBank/DDBJ whole genome shotgun (WGS) entry which is preliminary data.</text>
</comment>
<evidence type="ECO:0000313" key="3">
    <source>
        <dbReference type="EMBL" id="GJD42406.1"/>
    </source>
</evidence>
<dbReference type="Pfam" id="PF13628">
    <property type="entry name" value="DUF4142"/>
    <property type="match status" value="2"/>
</dbReference>
<keyword evidence="4" id="KW-1185">Reference proteome</keyword>
<dbReference type="EMBL" id="BPQG01000004">
    <property type="protein sequence ID" value="GJD42406.1"/>
    <property type="molecule type" value="Genomic_DNA"/>
</dbReference>
<dbReference type="InterPro" id="IPR025419">
    <property type="entry name" value="DUF4142"/>
</dbReference>
<dbReference type="Gene3D" id="1.20.1260.10">
    <property type="match status" value="1"/>
</dbReference>
<accession>A0ABQ4QB10</accession>
<dbReference type="PANTHER" id="PTHR38593:SF1">
    <property type="entry name" value="BLR2558 PROTEIN"/>
    <property type="match status" value="1"/>
</dbReference>
<name>A0ABQ4QB10_9HYPH</name>
<keyword evidence="1" id="KW-0732">Signal</keyword>
<feature type="domain" description="DUF4142" evidence="2">
    <location>
        <begin position="156"/>
        <end position="234"/>
    </location>
</feature>
<evidence type="ECO:0000256" key="1">
    <source>
        <dbReference type="SAM" id="SignalP"/>
    </source>
</evidence>